<dbReference type="EMBL" id="JAINUF010000016">
    <property type="protein sequence ID" value="KAJ8340106.1"/>
    <property type="molecule type" value="Genomic_DNA"/>
</dbReference>
<evidence type="ECO:0000313" key="1">
    <source>
        <dbReference type="EMBL" id="KAJ8340106.1"/>
    </source>
</evidence>
<organism evidence="1 2">
    <name type="scientific">Synaphobranchus kaupii</name>
    <name type="common">Kaup's arrowtooth eel</name>
    <dbReference type="NCBI Taxonomy" id="118154"/>
    <lineage>
        <taxon>Eukaryota</taxon>
        <taxon>Metazoa</taxon>
        <taxon>Chordata</taxon>
        <taxon>Craniata</taxon>
        <taxon>Vertebrata</taxon>
        <taxon>Euteleostomi</taxon>
        <taxon>Actinopterygii</taxon>
        <taxon>Neopterygii</taxon>
        <taxon>Teleostei</taxon>
        <taxon>Anguilliformes</taxon>
        <taxon>Synaphobranchidae</taxon>
        <taxon>Synaphobranchus</taxon>
    </lineage>
</organism>
<accession>A0A9Q1EJR1</accession>
<evidence type="ECO:0000313" key="2">
    <source>
        <dbReference type="Proteomes" id="UP001152622"/>
    </source>
</evidence>
<dbReference type="AlphaFoldDB" id="A0A9Q1EJR1"/>
<name>A0A9Q1EJR1_SYNKA</name>
<keyword evidence="2" id="KW-1185">Reference proteome</keyword>
<gene>
    <name evidence="1" type="ORF">SKAU_G00347390</name>
</gene>
<proteinExistence type="predicted"/>
<dbReference type="Proteomes" id="UP001152622">
    <property type="component" value="Chromosome 16"/>
</dbReference>
<sequence length="66" mass="7291">MVPDVFPRDACLHGIHLGVGVDKMQYGTVNDEDRRQLTSGSWWNSAVLPDSQRAPRVQSPACTARP</sequence>
<comment type="caution">
    <text evidence="1">The sequence shown here is derived from an EMBL/GenBank/DDBJ whole genome shotgun (WGS) entry which is preliminary data.</text>
</comment>
<reference evidence="1" key="1">
    <citation type="journal article" date="2023" name="Science">
        <title>Genome structures resolve the early diversification of teleost fishes.</title>
        <authorList>
            <person name="Parey E."/>
            <person name="Louis A."/>
            <person name="Montfort J."/>
            <person name="Bouchez O."/>
            <person name="Roques C."/>
            <person name="Iampietro C."/>
            <person name="Lluch J."/>
            <person name="Castinel A."/>
            <person name="Donnadieu C."/>
            <person name="Desvignes T."/>
            <person name="Floi Bucao C."/>
            <person name="Jouanno E."/>
            <person name="Wen M."/>
            <person name="Mejri S."/>
            <person name="Dirks R."/>
            <person name="Jansen H."/>
            <person name="Henkel C."/>
            <person name="Chen W.J."/>
            <person name="Zahm M."/>
            <person name="Cabau C."/>
            <person name="Klopp C."/>
            <person name="Thompson A.W."/>
            <person name="Robinson-Rechavi M."/>
            <person name="Braasch I."/>
            <person name="Lecointre G."/>
            <person name="Bobe J."/>
            <person name="Postlethwait J.H."/>
            <person name="Berthelot C."/>
            <person name="Roest Crollius H."/>
            <person name="Guiguen Y."/>
        </authorList>
    </citation>
    <scope>NUCLEOTIDE SEQUENCE</scope>
    <source>
        <strain evidence="1">WJC10195</strain>
    </source>
</reference>
<protein>
    <submittedName>
        <fullName evidence="1">Uncharacterized protein</fullName>
    </submittedName>
</protein>